<gene>
    <name evidence="1" type="ORF">F2P44_32340</name>
</gene>
<evidence type="ECO:0000313" key="2">
    <source>
        <dbReference type="Proteomes" id="UP000621455"/>
    </source>
</evidence>
<dbReference type="EMBL" id="WHJG01000068">
    <property type="protein sequence ID" value="NHZ83924.1"/>
    <property type="molecule type" value="Genomic_DNA"/>
</dbReference>
<dbReference type="Proteomes" id="UP000621455">
    <property type="component" value="Unassembled WGS sequence"/>
</dbReference>
<name>A0ABX0NIY9_9BURK</name>
<reference evidence="1 2" key="1">
    <citation type="submission" date="2019-10" db="EMBL/GenBank/DDBJ databases">
        <title>Taxonomy of Antarctic Massilia spp.: description of Massilia rubra sp. nov., Massilia aquatica sp. nov., Massilia mucilaginosa sp. nov., Massilia frigida sp. nov. isolated from streams, lakes and regoliths.</title>
        <authorList>
            <person name="Holochova P."/>
            <person name="Sedlacek I."/>
            <person name="Kralova S."/>
            <person name="Maslanova I."/>
            <person name="Busse H.-J."/>
            <person name="Stankova E."/>
            <person name="Vrbovska V."/>
            <person name="Kovarovic V."/>
            <person name="Bartak M."/>
            <person name="Svec P."/>
            <person name="Pantucek R."/>
        </authorList>
    </citation>
    <scope>NUCLEOTIDE SEQUENCE [LARGE SCALE GENOMIC DNA]</scope>
    <source>
        <strain evidence="1 2">CCM 8695</strain>
    </source>
</reference>
<dbReference type="RefSeq" id="WP_167094069.1">
    <property type="nucleotide sequence ID" value="NZ_WHJG01000068.1"/>
</dbReference>
<proteinExistence type="predicted"/>
<accession>A0ABX0NIY9</accession>
<evidence type="ECO:0000313" key="1">
    <source>
        <dbReference type="EMBL" id="NHZ83924.1"/>
    </source>
</evidence>
<protein>
    <submittedName>
        <fullName evidence="1">Uncharacterized protein</fullName>
    </submittedName>
</protein>
<keyword evidence="2" id="KW-1185">Reference proteome</keyword>
<sequence length="123" mass="13871">MNFMTLITARDSFYAPQMGPNVWRWTWSCIYDMRQANSSHEGPLEYPINKSIVYYSPFSERGASVAWLRSFMQEHDIGSVREPDAPRASRENMVTAGGVEIVEAGVGEIGSLVCPPVPMRRAR</sequence>
<comment type="caution">
    <text evidence="1">The sequence shown here is derived from an EMBL/GenBank/DDBJ whole genome shotgun (WGS) entry which is preliminary data.</text>
</comment>
<organism evidence="1 2">
    <name type="scientific">Massilia frigida</name>
    <dbReference type="NCBI Taxonomy" id="2609281"/>
    <lineage>
        <taxon>Bacteria</taxon>
        <taxon>Pseudomonadati</taxon>
        <taxon>Pseudomonadota</taxon>
        <taxon>Betaproteobacteria</taxon>
        <taxon>Burkholderiales</taxon>
        <taxon>Oxalobacteraceae</taxon>
        <taxon>Telluria group</taxon>
        <taxon>Massilia</taxon>
    </lineage>
</organism>